<comment type="caution">
    <text evidence="1">The sequence shown here is derived from an EMBL/GenBank/DDBJ whole genome shotgun (WGS) entry which is preliminary data.</text>
</comment>
<keyword evidence="2" id="KW-1185">Reference proteome</keyword>
<evidence type="ECO:0000313" key="2">
    <source>
        <dbReference type="Proteomes" id="UP001445335"/>
    </source>
</evidence>
<protein>
    <submittedName>
        <fullName evidence="1">Uncharacterized protein</fullName>
    </submittedName>
</protein>
<gene>
    <name evidence="1" type="ORF">WJX81_008509</name>
</gene>
<sequence>MVVSGKFDVKVLRADGTPYPEIRAADGQNFVAASPGQVFTVKLTWLEPGVKPASGVLEGSLEVDGMYSGFSYYLDKPVACTWQGWQESEDRVREFKFCAPKEADHEAEGDAEAQQGRLHVMVHRTVKISPWHGEPCGDFAPAATPALPKLRDGKKFFLAPSLCAEAGESKPFTGYWIKDVYEAVGNPLADIVIRYETAGTLLLRKGGGGGGAGGVVIDLTGPPRRPMDPLMQVSCDLTDEAFEPVWKSRKAPPLEVGTP</sequence>
<evidence type="ECO:0000313" key="1">
    <source>
        <dbReference type="EMBL" id="KAK9839887.1"/>
    </source>
</evidence>
<dbReference type="AlphaFoldDB" id="A0AAW1S218"/>
<reference evidence="1 2" key="1">
    <citation type="journal article" date="2024" name="Nat. Commun.">
        <title>Phylogenomics reveals the evolutionary origins of lichenization in chlorophyte algae.</title>
        <authorList>
            <person name="Puginier C."/>
            <person name="Libourel C."/>
            <person name="Otte J."/>
            <person name="Skaloud P."/>
            <person name="Haon M."/>
            <person name="Grisel S."/>
            <person name="Petersen M."/>
            <person name="Berrin J.G."/>
            <person name="Delaux P.M."/>
            <person name="Dal Grande F."/>
            <person name="Keller J."/>
        </authorList>
    </citation>
    <scope>NUCLEOTIDE SEQUENCE [LARGE SCALE GENOMIC DNA]</scope>
    <source>
        <strain evidence="1 2">SAG 245.80</strain>
    </source>
</reference>
<dbReference type="EMBL" id="JALJOU010000014">
    <property type="protein sequence ID" value="KAK9839887.1"/>
    <property type="molecule type" value="Genomic_DNA"/>
</dbReference>
<name>A0AAW1S218_9CHLO</name>
<proteinExistence type="predicted"/>
<dbReference type="Proteomes" id="UP001445335">
    <property type="component" value="Unassembled WGS sequence"/>
</dbReference>
<accession>A0AAW1S218</accession>
<organism evidence="1 2">
    <name type="scientific">Elliptochloris bilobata</name>
    <dbReference type="NCBI Taxonomy" id="381761"/>
    <lineage>
        <taxon>Eukaryota</taxon>
        <taxon>Viridiplantae</taxon>
        <taxon>Chlorophyta</taxon>
        <taxon>core chlorophytes</taxon>
        <taxon>Trebouxiophyceae</taxon>
        <taxon>Trebouxiophyceae incertae sedis</taxon>
        <taxon>Elliptochloris clade</taxon>
        <taxon>Elliptochloris</taxon>
    </lineage>
</organism>